<dbReference type="EMBL" id="SACL01000006">
    <property type="protein sequence ID" value="RVT95247.1"/>
    <property type="molecule type" value="Genomic_DNA"/>
</dbReference>
<reference evidence="1 2" key="1">
    <citation type="submission" date="2019-01" db="EMBL/GenBank/DDBJ databases">
        <authorList>
            <person name="Chen W.-M."/>
        </authorList>
    </citation>
    <scope>NUCLEOTIDE SEQUENCE [LARGE SCALE GENOMIC DNA]</scope>
    <source>
        <strain evidence="1 2">CCP-6</strain>
    </source>
</reference>
<dbReference type="AlphaFoldDB" id="A0A437MC75"/>
<evidence type="ECO:0000313" key="2">
    <source>
        <dbReference type="Proteomes" id="UP000282957"/>
    </source>
</evidence>
<name>A0A437MC75_9PROT</name>
<comment type="caution">
    <text evidence="1">The sequence shown here is derived from an EMBL/GenBank/DDBJ whole genome shotgun (WGS) entry which is preliminary data.</text>
</comment>
<protein>
    <submittedName>
        <fullName evidence="1">Uncharacterized protein</fullName>
    </submittedName>
</protein>
<sequence length="180" mass="19282">MNALSGGAKLQAKLAELSQQVSKKAELRVGFLEGATYEDGKPVAMIAAIQEFGAPKAGIPPRPYFRTMVSEKSSEWGDKVGKVLVAAEYDVDRAMGLMGQGIAGQLRASIIKTNSPPLSDVTLLLRERFGNRRDEITGADVAQARRDVAAGVKPSVTGTQAKPLVWTGHLLNSVDYEVRS</sequence>
<dbReference type="RefSeq" id="WP_127788735.1">
    <property type="nucleotide sequence ID" value="NZ_SACL01000006.1"/>
</dbReference>
<gene>
    <name evidence="1" type="ORF">EOD42_16820</name>
</gene>
<dbReference type="Proteomes" id="UP000282957">
    <property type="component" value="Unassembled WGS sequence"/>
</dbReference>
<proteinExistence type="predicted"/>
<keyword evidence="2" id="KW-1185">Reference proteome</keyword>
<dbReference type="OrthoDB" id="8612906at2"/>
<evidence type="ECO:0000313" key="1">
    <source>
        <dbReference type="EMBL" id="RVT95247.1"/>
    </source>
</evidence>
<organism evidence="1 2">
    <name type="scientific">Rhodovarius crocodyli</name>
    <dbReference type="NCBI Taxonomy" id="1979269"/>
    <lineage>
        <taxon>Bacteria</taxon>
        <taxon>Pseudomonadati</taxon>
        <taxon>Pseudomonadota</taxon>
        <taxon>Alphaproteobacteria</taxon>
        <taxon>Acetobacterales</taxon>
        <taxon>Roseomonadaceae</taxon>
        <taxon>Rhodovarius</taxon>
    </lineage>
</organism>
<accession>A0A437MC75</accession>